<keyword evidence="4" id="KW-1185">Reference proteome</keyword>
<dbReference type="AlphaFoldDB" id="R8BD17"/>
<dbReference type="RefSeq" id="XP_007918039.1">
    <property type="nucleotide sequence ID" value="XM_007919848.1"/>
</dbReference>
<dbReference type="PANTHER" id="PTHR34987">
    <property type="entry name" value="C, PUTATIVE (AFU_ORTHOLOGUE AFUA_3G02880)-RELATED"/>
    <property type="match status" value="1"/>
</dbReference>
<feature type="domain" description="Alpha-L-rhamnosidase six-hairpin glycosidase" evidence="1">
    <location>
        <begin position="187"/>
        <end position="405"/>
    </location>
</feature>
<dbReference type="OrthoDB" id="10036721at2759"/>
<dbReference type="GO" id="GO:0003824">
    <property type="term" value="F:catalytic activity"/>
    <property type="evidence" value="ECO:0007669"/>
    <property type="project" value="UniProtKB-ARBA"/>
</dbReference>
<protein>
    <submittedName>
        <fullName evidence="3">Putative alpha-l-rhamnosidase protein</fullName>
    </submittedName>
</protein>
<organism evidence="3 4">
    <name type="scientific">Phaeoacremonium minimum (strain UCR-PA7)</name>
    <name type="common">Esca disease fungus</name>
    <name type="synonym">Togninia minima</name>
    <dbReference type="NCBI Taxonomy" id="1286976"/>
    <lineage>
        <taxon>Eukaryota</taxon>
        <taxon>Fungi</taxon>
        <taxon>Dikarya</taxon>
        <taxon>Ascomycota</taxon>
        <taxon>Pezizomycotina</taxon>
        <taxon>Sordariomycetes</taxon>
        <taxon>Sordariomycetidae</taxon>
        <taxon>Togniniales</taxon>
        <taxon>Togniniaceae</taxon>
        <taxon>Phaeoacremonium</taxon>
    </lineage>
</organism>
<dbReference type="Gene3D" id="2.60.420.10">
    <property type="entry name" value="Maltose phosphorylase, domain 3"/>
    <property type="match status" value="1"/>
</dbReference>
<dbReference type="FunFam" id="1.50.10.10:FF:000052">
    <property type="entry name" value="Alpha-L-rhamnosidase B, putative"/>
    <property type="match status" value="1"/>
</dbReference>
<dbReference type="InterPro" id="IPR035396">
    <property type="entry name" value="Bac_rhamnosid6H"/>
</dbReference>
<dbReference type="Proteomes" id="UP000014074">
    <property type="component" value="Unassembled WGS sequence"/>
</dbReference>
<evidence type="ECO:0000313" key="3">
    <source>
        <dbReference type="EMBL" id="EON97185.1"/>
    </source>
</evidence>
<dbReference type="InterPro" id="IPR035398">
    <property type="entry name" value="Bac_rhamnosid_C"/>
</dbReference>
<feature type="domain" description="Alpha-L-rhamnosidase C-terminal" evidence="2">
    <location>
        <begin position="526"/>
        <end position="585"/>
    </location>
</feature>
<dbReference type="Pfam" id="PF17389">
    <property type="entry name" value="Bac_rhamnosid6H"/>
    <property type="match status" value="1"/>
</dbReference>
<reference evidence="4" key="1">
    <citation type="journal article" date="2013" name="Genome Announc.">
        <title>Draft genome sequence of the ascomycete Phaeoacremonium aleophilum strain UCR-PA7, a causal agent of the esca disease complex in grapevines.</title>
        <authorList>
            <person name="Blanco-Ulate B."/>
            <person name="Rolshausen P."/>
            <person name="Cantu D."/>
        </authorList>
    </citation>
    <scope>NUCLEOTIDE SEQUENCE [LARGE SCALE GENOMIC DNA]</scope>
    <source>
        <strain evidence="4">UCR-PA7</strain>
    </source>
</reference>
<evidence type="ECO:0000259" key="2">
    <source>
        <dbReference type="Pfam" id="PF17390"/>
    </source>
</evidence>
<dbReference type="InterPro" id="IPR012341">
    <property type="entry name" value="6hp_glycosidase-like_sf"/>
</dbReference>
<sequence>MKSGEVISSWPRAAKLQSNGSSLVFDFGLEVGGIATIKYAVSGSGPGSLGVAFTEAKNWVGEWSDDSNGSQKGKDGAIYSNFTHAGDVVYVMPDEKLRGGFRYLTLFLMAQDASVSITEISLELGFQPTWSNLRAYQGYFHCDDETLNKIWYSGAYTLQTNTVPVNTGRAAKPGLTTGWANNGTLGSGHTIIVDGAKRDRAVWPGDMGIAVPSSFVSIGDLDSVKNALQVMYDYQNADGSFPEAGPPLLQQDSDTYHMWTMIGTYNYLLYTNDTAFLAQNWEKYLKAMNYMFSLLQPNGLLNVTGTRDWARWQTGYNMSEAQMILYRTLVTGADLAGWVGDSSGLAANWTQQAAVLKNATLSLCLDGAYGAFKDNATATTLHPQDANSMAVLFGVVDADSALAQSISSRLTDNWTPIGAEAPELPGNVSPFISSFEIQAHLIAGQTGRALELIRRSWGWYLNHPNGTGSTVIEGYLTNGTFGYRWNRGYGNDPSYVSHAHGWSAGPTSALTEFVLGLAVTGPVGSTWQFAPQFGDLKKVEGGFMTALGKFQASWSKGEEKYEAAVVTPSDTSGQLILPVTTQGKKPKVVLDGKVACTKWYRRSQAVSDLVVVQTIGGTHSIVVSDA</sequence>
<accession>R8BD17</accession>
<dbReference type="KEGG" id="tmn:UCRPA7_7316"/>
<dbReference type="GO" id="GO:0005975">
    <property type="term" value="P:carbohydrate metabolic process"/>
    <property type="evidence" value="ECO:0007669"/>
    <property type="project" value="InterPro"/>
</dbReference>
<evidence type="ECO:0000313" key="4">
    <source>
        <dbReference type="Proteomes" id="UP000014074"/>
    </source>
</evidence>
<dbReference type="SUPFAM" id="SSF48208">
    <property type="entry name" value="Six-hairpin glycosidases"/>
    <property type="match status" value="1"/>
</dbReference>
<dbReference type="Pfam" id="PF17390">
    <property type="entry name" value="Bac_rhamnosid_C"/>
    <property type="match status" value="1"/>
</dbReference>
<name>R8BD17_PHAM7</name>
<dbReference type="Gene3D" id="1.50.10.10">
    <property type="match status" value="1"/>
</dbReference>
<gene>
    <name evidence="3" type="ORF">UCRPA7_7316</name>
</gene>
<dbReference type="HOGENOM" id="CLU_007933_3_0_1"/>
<dbReference type="InterPro" id="IPR008928">
    <property type="entry name" value="6-hairpin_glycosidase_sf"/>
</dbReference>
<proteinExistence type="predicted"/>
<dbReference type="GeneID" id="19328064"/>
<dbReference type="eggNOG" id="ENOG502QWE4">
    <property type="taxonomic scope" value="Eukaryota"/>
</dbReference>
<evidence type="ECO:0000259" key="1">
    <source>
        <dbReference type="Pfam" id="PF17389"/>
    </source>
</evidence>
<dbReference type="EMBL" id="KB933277">
    <property type="protein sequence ID" value="EON97185.1"/>
    <property type="molecule type" value="Genomic_DNA"/>
</dbReference>
<dbReference type="PANTHER" id="PTHR34987:SF5">
    <property type="entry name" value="ALPHA-RHAMNOSIDASE"/>
    <property type="match status" value="1"/>
</dbReference>